<dbReference type="PANTHER" id="PTHR37739:SF8">
    <property type="entry name" value="KINESIN-LIKE PROTEIN KIN-12D"/>
    <property type="match status" value="1"/>
</dbReference>
<gene>
    <name evidence="10" type="ORF">K7X08_036950</name>
</gene>
<dbReference type="PANTHER" id="PTHR37739">
    <property type="entry name" value="KINESIN-LIKE PROTEIN KIN-12D"/>
    <property type="match status" value="1"/>
</dbReference>
<evidence type="ECO:0000256" key="6">
    <source>
        <dbReference type="ARBA" id="ARBA00034488"/>
    </source>
</evidence>
<dbReference type="Gene3D" id="3.40.850.10">
    <property type="entry name" value="Kinesin motor domain"/>
    <property type="match status" value="2"/>
</dbReference>
<comment type="caution">
    <text evidence="7">Lacks conserved residue(s) required for the propagation of feature annotation.</text>
</comment>
<evidence type="ECO:0000313" key="11">
    <source>
        <dbReference type="Proteomes" id="UP001152561"/>
    </source>
</evidence>
<keyword evidence="11" id="KW-1185">Reference proteome</keyword>
<evidence type="ECO:0000313" key="10">
    <source>
        <dbReference type="EMBL" id="KAJ8530115.1"/>
    </source>
</evidence>
<comment type="caution">
    <text evidence="10">The sequence shown here is derived from an EMBL/GenBank/DDBJ whole genome shotgun (WGS) entry which is preliminary data.</text>
</comment>
<dbReference type="GO" id="GO:0005874">
    <property type="term" value="C:microtubule"/>
    <property type="evidence" value="ECO:0007669"/>
    <property type="project" value="UniProtKB-KW"/>
</dbReference>
<evidence type="ECO:0000256" key="3">
    <source>
        <dbReference type="ARBA" id="ARBA00022840"/>
    </source>
</evidence>
<dbReference type="GO" id="GO:0003777">
    <property type="term" value="F:microtubule motor activity"/>
    <property type="evidence" value="ECO:0007669"/>
    <property type="project" value="InterPro"/>
</dbReference>
<dbReference type="SUPFAM" id="SSF52540">
    <property type="entry name" value="P-loop containing nucleoside triphosphate hydrolases"/>
    <property type="match status" value="1"/>
</dbReference>
<sequence length="310" mass="34603">MGDEGKMDADQSRTVAVNATPRSTRTTGRVNSNHSESHSNQNIPSTSVTKPPNPASSLASGSRTLASGAARMANYASLYRGIPISGNSSNVVDTVEVPHFDLKENLSFWLEHNVQPETRFTFDHVVCETINQETLFRMVGLSMVENCLSGYNSSIFAYGQVVNPHAYTKFVDGEKPYCLPEKTGSGKTHTMLGEIEELEIRPSPNRGMTPHIFEFLFARISAEEESRRDERLQYSCKCSFLEIYNEQITDLLDPSSTNLNVERGYHERRSISFCSHVIMVLVDVANGRPRHVPYRDSKLTFLLQDSLGGN</sequence>
<dbReference type="GO" id="GO:0007018">
    <property type="term" value="P:microtubule-based movement"/>
    <property type="evidence" value="ECO:0007669"/>
    <property type="project" value="InterPro"/>
</dbReference>
<dbReference type="GO" id="GO:0005524">
    <property type="term" value="F:ATP binding"/>
    <property type="evidence" value="ECO:0007669"/>
    <property type="project" value="UniProtKB-KW"/>
</dbReference>
<comment type="similarity">
    <text evidence="6">Belongs to the TRAFAC class myosin-kinesin ATPase superfamily. Kinesin family. KIN-12 subfamily.</text>
</comment>
<keyword evidence="5" id="KW-0505">Motor protein</keyword>
<dbReference type="OrthoDB" id="1724961at2759"/>
<feature type="compositionally biased region" description="Basic and acidic residues" evidence="8">
    <location>
        <begin position="1"/>
        <end position="11"/>
    </location>
</feature>
<keyword evidence="4" id="KW-0175">Coiled coil</keyword>
<evidence type="ECO:0000256" key="4">
    <source>
        <dbReference type="ARBA" id="ARBA00023054"/>
    </source>
</evidence>
<dbReference type="AlphaFoldDB" id="A0A9Q1L9K1"/>
<dbReference type="PRINTS" id="PR00380">
    <property type="entry name" value="KINESINHEAVY"/>
</dbReference>
<evidence type="ECO:0000259" key="9">
    <source>
        <dbReference type="PROSITE" id="PS50067"/>
    </source>
</evidence>
<dbReference type="InterPro" id="IPR044986">
    <property type="entry name" value="KIF15/KIN-12"/>
</dbReference>
<organism evidence="10 11">
    <name type="scientific">Anisodus acutangulus</name>
    <dbReference type="NCBI Taxonomy" id="402998"/>
    <lineage>
        <taxon>Eukaryota</taxon>
        <taxon>Viridiplantae</taxon>
        <taxon>Streptophyta</taxon>
        <taxon>Embryophyta</taxon>
        <taxon>Tracheophyta</taxon>
        <taxon>Spermatophyta</taxon>
        <taxon>Magnoliopsida</taxon>
        <taxon>eudicotyledons</taxon>
        <taxon>Gunneridae</taxon>
        <taxon>Pentapetalae</taxon>
        <taxon>asterids</taxon>
        <taxon>lamiids</taxon>
        <taxon>Solanales</taxon>
        <taxon>Solanaceae</taxon>
        <taxon>Solanoideae</taxon>
        <taxon>Hyoscyameae</taxon>
        <taxon>Anisodus</taxon>
    </lineage>
</organism>
<dbReference type="Pfam" id="PF00225">
    <property type="entry name" value="Kinesin"/>
    <property type="match status" value="3"/>
</dbReference>
<feature type="region of interest" description="Disordered" evidence="8">
    <location>
        <begin position="1"/>
        <end position="62"/>
    </location>
</feature>
<protein>
    <recommendedName>
        <fullName evidence="9">Kinesin motor domain-containing protein</fullName>
    </recommendedName>
</protein>
<name>A0A9Q1L9K1_9SOLA</name>
<feature type="compositionally biased region" description="Low complexity" evidence="8">
    <location>
        <begin position="31"/>
        <end position="42"/>
    </location>
</feature>
<feature type="domain" description="Kinesin motor" evidence="9">
    <location>
        <begin position="90"/>
        <end position="310"/>
    </location>
</feature>
<proteinExistence type="inferred from homology"/>
<dbReference type="GO" id="GO:0008017">
    <property type="term" value="F:microtubule binding"/>
    <property type="evidence" value="ECO:0007669"/>
    <property type="project" value="InterPro"/>
</dbReference>
<evidence type="ECO:0000256" key="5">
    <source>
        <dbReference type="ARBA" id="ARBA00023175"/>
    </source>
</evidence>
<dbReference type="PROSITE" id="PS50067">
    <property type="entry name" value="KINESIN_MOTOR_2"/>
    <property type="match status" value="1"/>
</dbReference>
<keyword evidence="2" id="KW-0547">Nucleotide-binding</keyword>
<reference evidence="11" key="1">
    <citation type="journal article" date="2023" name="Proc. Natl. Acad. Sci. U.S.A.">
        <title>Genomic and structural basis for evolution of tropane alkaloid biosynthesis.</title>
        <authorList>
            <person name="Wanga Y.-J."/>
            <person name="Taina T."/>
            <person name="Yua J.-Y."/>
            <person name="Lia J."/>
            <person name="Xua B."/>
            <person name="Chenc J."/>
            <person name="D'Auriad J.C."/>
            <person name="Huanga J.-P."/>
            <person name="Huanga S.-X."/>
        </authorList>
    </citation>
    <scope>NUCLEOTIDE SEQUENCE [LARGE SCALE GENOMIC DNA]</scope>
    <source>
        <strain evidence="11">cv. KIB-2019</strain>
    </source>
</reference>
<accession>A0A9Q1L9K1</accession>
<feature type="compositionally biased region" description="Polar residues" evidence="8">
    <location>
        <begin position="12"/>
        <end position="30"/>
    </location>
</feature>
<evidence type="ECO:0000256" key="8">
    <source>
        <dbReference type="SAM" id="MobiDB-lite"/>
    </source>
</evidence>
<keyword evidence="1" id="KW-0493">Microtubule</keyword>
<dbReference type="InterPro" id="IPR036961">
    <property type="entry name" value="Kinesin_motor_dom_sf"/>
</dbReference>
<keyword evidence="3" id="KW-0067">ATP-binding</keyword>
<dbReference type="Proteomes" id="UP001152561">
    <property type="component" value="Unassembled WGS sequence"/>
</dbReference>
<evidence type="ECO:0000256" key="1">
    <source>
        <dbReference type="ARBA" id="ARBA00022701"/>
    </source>
</evidence>
<dbReference type="InterPro" id="IPR001752">
    <property type="entry name" value="Kinesin_motor_dom"/>
</dbReference>
<dbReference type="EMBL" id="JAJAGQ010000022">
    <property type="protein sequence ID" value="KAJ8530115.1"/>
    <property type="molecule type" value="Genomic_DNA"/>
</dbReference>
<evidence type="ECO:0000256" key="2">
    <source>
        <dbReference type="ARBA" id="ARBA00022741"/>
    </source>
</evidence>
<feature type="compositionally biased region" description="Polar residues" evidence="8">
    <location>
        <begin position="43"/>
        <end position="62"/>
    </location>
</feature>
<dbReference type="SMART" id="SM00129">
    <property type="entry name" value="KISc"/>
    <property type="match status" value="1"/>
</dbReference>
<evidence type="ECO:0000256" key="7">
    <source>
        <dbReference type="PROSITE-ProRule" id="PRU00283"/>
    </source>
</evidence>
<dbReference type="InterPro" id="IPR027417">
    <property type="entry name" value="P-loop_NTPase"/>
</dbReference>